<dbReference type="PANTHER" id="PTHR42859">
    <property type="entry name" value="OXIDOREDUCTASE"/>
    <property type="match status" value="1"/>
</dbReference>
<dbReference type="GO" id="GO:0046872">
    <property type="term" value="F:metal ion binding"/>
    <property type="evidence" value="ECO:0007669"/>
    <property type="project" value="UniProtKB-UniRule"/>
</dbReference>
<evidence type="ECO:0000313" key="14">
    <source>
        <dbReference type="EMBL" id="GIF88411.1"/>
    </source>
</evidence>
<evidence type="ECO:0000256" key="6">
    <source>
        <dbReference type="ARBA" id="ARBA00022723"/>
    </source>
</evidence>
<dbReference type="PANTHER" id="PTHR42859:SF2">
    <property type="entry name" value="FERREDOXIN"/>
    <property type="match status" value="1"/>
</dbReference>
<evidence type="ECO:0000256" key="11">
    <source>
        <dbReference type="ARBA" id="ARBA00023291"/>
    </source>
</evidence>
<dbReference type="EMBL" id="BONG01000008">
    <property type="protein sequence ID" value="GIF88411.1"/>
    <property type="molecule type" value="Genomic_DNA"/>
</dbReference>
<keyword evidence="5 12" id="KW-0004">4Fe-4S</keyword>
<dbReference type="InterPro" id="IPR000813">
    <property type="entry name" value="7Fe_ferredoxin"/>
</dbReference>
<dbReference type="Gene3D" id="3.30.70.20">
    <property type="match status" value="1"/>
</dbReference>
<dbReference type="Proteomes" id="UP000619293">
    <property type="component" value="Unassembled WGS sequence"/>
</dbReference>
<dbReference type="PROSITE" id="PS51379">
    <property type="entry name" value="4FE4S_FER_2"/>
    <property type="match status" value="1"/>
</dbReference>
<dbReference type="PROSITE" id="PS00198">
    <property type="entry name" value="4FE4S_FER_1"/>
    <property type="match status" value="1"/>
</dbReference>
<keyword evidence="4 12" id="KW-0813">Transport</keyword>
<keyword evidence="10 12" id="KW-0411">Iron-sulfur</keyword>
<evidence type="ECO:0000256" key="8">
    <source>
        <dbReference type="ARBA" id="ARBA00022982"/>
    </source>
</evidence>
<dbReference type="GO" id="GO:0051539">
    <property type="term" value="F:4 iron, 4 sulfur cluster binding"/>
    <property type="evidence" value="ECO:0007669"/>
    <property type="project" value="UniProtKB-UniRule"/>
</dbReference>
<dbReference type="PRINTS" id="PR00354">
    <property type="entry name" value="7FE8SFRDOXIN"/>
</dbReference>
<dbReference type="InterPro" id="IPR017896">
    <property type="entry name" value="4Fe4S_Fe-S-bd"/>
</dbReference>
<sequence>MEGRPVTYIIAEPCVDVLDKACIEECPVDCIYEGNRMLYIHPDECVDCGACEPVCPVEAIFYEDDVPEQWRDYTTANYEFFNELGSPGGASKIGKISADAPFVAAQPAKEGDH</sequence>
<name>A0A8J3JWJ3_9ACTN</name>
<keyword evidence="8 12" id="KW-0249">Electron transport</keyword>
<evidence type="ECO:0000256" key="5">
    <source>
        <dbReference type="ARBA" id="ARBA00022485"/>
    </source>
</evidence>
<keyword evidence="15" id="KW-1185">Reference proteome</keyword>
<evidence type="ECO:0000256" key="10">
    <source>
        <dbReference type="ARBA" id="ARBA00023014"/>
    </source>
</evidence>
<dbReference type="Pfam" id="PF00037">
    <property type="entry name" value="Fer4"/>
    <property type="match status" value="1"/>
</dbReference>
<feature type="domain" description="4Fe-4S ferredoxin-type" evidence="13">
    <location>
        <begin position="36"/>
        <end position="65"/>
    </location>
</feature>
<comment type="caution">
    <text evidence="14">The sequence shown here is derived from an EMBL/GenBank/DDBJ whole genome shotgun (WGS) entry which is preliminary data.</text>
</comment>
<evidence type="ECO:0000313" key="15">
    <source>
        <dbReference type="Proteomes" id="UP000619293"/>
    </source>
</evidence>
<keyword evidence="6 12" id="KW-0479">Metal-binding</keyword>
<proteinExistence type="predicted"/>
<comment type="function">
    <text evidence="2 12">Ferredoxins are iron-sulfur proteins that transfer electrons in a wide variety of metabolic reactions.</text>
</comment>
<dbReference type="NCBIfam" id="NF045480">
    <property type="entry name" value="FdxA_Actino"/>
    <property type="match status" value="1"/>
</dbReference>
<evidence type="ECO:0000256" key="1">
    <source>
        <dbReference type="ARBA" id="ARBA00001966"/>
    </source>
</evidence>
<evidence type="ECO:0000256" key="7">
    <source>
        <dbReference type="ARBA" id="ARBA00022737"/>
    </source>
</evidence>
<protein>
    <recommendedName>
        <fullName evidence="3 12">Ferredoxin</fullName>
    </recommendedName>
</protein>
<dbReference type="InterPro" id="IPR050294">
    <property type="entry name" value="RnfB_subfamily"/>
</dbReference>
<keyword evidence="7" id="KW-0677">Repeat</keyword>
<dbReference type="InterPro" id="IPR017900">
    <property type="entry name" value="4Fe4S_Fe_S_CS"/>
</dbReference>
<dbReference type="InterPro" id="IPR054830">
    <property type="entry name" value="FdxA_Actino"/>
</dbReference>
<dbReference type="AlphaFoldDB" id="A0A8J3JWJ3"/>
<dbReference type="GO" id="GO:0051538">
    <property type="term" value="F:3 iron, 4 sulfur cluster binding"/>
    <property type="evidence" value="ECO:0007669"/>
    <property type="project" value="UniProtKB-UniRule"/>
</dbReference>
<evidence type="ECO:0000256" key="9">
    <source>
        <dbReference type="ARBA" id="ARBA00023004"/>
    </source>
</evidence>
<evidence type="ECO:0000256" key="2">
    <source>
        <dbReference type="ARBA" id="ARBA00003532"/>
    </source>
</evidence>
<evidence type="ECO:0000256" key="3">
    <source>
        <dbReference type="ARBA" id="ARBA00013529"/>
    </source>
</evidence>
<accession>A0A8J3JWJ3</accession>
<reference evidence="14 15" key="1">
    <citation type="submission" date="2021-01" db="EMBL/GenBank/DDBJ databases">
        <title>Whole genome shotgun sequence of Catellatospora chokoriensis NBRC 107358.</title>
        <authorList>
            <person name="Komaki H."/>
            <person name="Tamura T."/>
        </authorList>
    </citation>
    <scope>NUCLEOTIDE SEQUENCE [LARGE SCALE GENOMIC DNA]</scope>
    <source>
        <strain evidence="14 15">NBRC 107358</strain>
    </source>
</reference>
<comment type="cofactor">
    <cofactor evidence="12">
        <name>[3Fe-4S] cluster</name>
        <dbReference type="ChEBI" id="CHEBI:21137"/>
    </cofactor>
    <text evidence="12">Binds 1 [3Fe-4S] cluster.</text>
</comment>
<organism evidence="14 15">
    <name type="scientific">Catellatospora chokoriensis</name>
    <dbReference type="NCBI Taxonomy" id="310353"/>
    <lineage>
        <taxon>Bacteria</taxon>
        <taxon>Bacillati</taxon>
        <taxon>Actinomycetota</taxon>
        <taxon>Actinomycetes</taxon>
        <taxon>Micromonosporales</taxon>
        <taxon>Micromonosporaceae</taxon>
        <taxon>Catellatospora</taxon>
    </lineage>
</organism>
<evidence type="ECO:0000256" key="12">
    <source>
        <dbReference type="RuleBase" id="RU365098"/>
    </source>
</evidence>
<evidence type="ECO:0000256" key="4">
    <source>
        <dbReference type="ARBA" id="ARBA00022448"/>
    </source>
</evidence>
<keyword evidence="11 12" id="KW-0003">3Fe-4S</keyword>
<dbReference type="GO" id="GO:0009055">
    <property type="term" value="F:electron transfer activity"/>
    <property type="evidence" value="ECO:0007669"/>
    <property type="project" value="UniProtKB-UniRule"/>
</dbReference>
<evidence type="ECO:0000259" key="13">
    <source>
        <dbReference type="PROSITE" id="PS51379"/>
    </source>
</evidence>
<gene>
    <name evidence="14" type="ORF">Cch02nite_18550</name>
</gene>
<comment type="cofactor">
    <cofactor evidence="1 12">
        <name>[4Fe-4S] cluster</name>
        <dbReference type="ChEBI" id="CHEBI:49883"/>
    </cofactor>
</comment>
<keyword evidence="9 12" id="KW-0408">Iron</keyword>
<dbReference type="SUPFAM" id="SSF54862">
    <property type="entry name" value="4Fe-4S ferredoxins"/>
    <property type="match status" value="1"/>
</dbReference>